<organism evidence="3 4">
    <name type="scientific">Haloplasma contractile SSD-17B</name>
    <dbReference type="NCBI Taxonomy" id="1033810"/>
    <lineage>
        <taxon>Bacteria</taxon>
        <taxon>Bacillati</taxon>
        <taxon>Mycoplasmatota</taxon>
        <taxon>Mollicutes</taxon>
        <taxon>Haloplasmatales</taxon>
        <taxon>Haloplasmataceae</taxon>
        <taxon>Haloplasma</taxon>
    </lineage>
</organism>
<name>F7PRE5_9MOLU</name>
<dbReference type="InParanoid" id="F7PRE5"/>
<dbReference type="Pfam" id="PF00144">
    <property type="entry name" value="Beta-lactamase"/>
    <property type="match status" value="1"/>
</dbReference>
<comment type="caution">
    <text evidence="3">The sequence shown here is derived from an EMBL/GenBank/DDBJ whole genome shotgun (WGS) entry which is preliminary data.</text>
</comment>
<dbReference type="AlphaFoldDB" id="F7PRE5"/>
<dbReference type="InterPro" id="IPR012338">
    <property type="entry name" value="Beta-lactam/transpept-like"/>
</dbReference>
<dbReference type="EMBL" id="AFNU02000008">
    <property type="protein sequence ID" value="ERJ11729.1"/>
    <property type="molecule type" value="Genomic_DNA"/>
</dbReference>
<gene>
    <name evidence="3" type="ORF">HLPCO_002212</name>
</gene>
<dbReference type="Proteomes" id="UP000005707">
    <property type="component" value="Unassembled WGS sequence"/>
</dbReference>
<sequence>MLTQGVKKLESLLEKAIDDGVFPGATYAIVTENEQHYGHMGNKSLEPKLEKNTQDVIYDIASLTKVVSTTTAIMKLIENGMIRLTDFVSHYLEAFKHKEVRIYHLLTHTSGLPADLSKAYELKNTDEVKQRIYDAELINPLGKRIVYSDIGFILLGFLVEKVTGKSLDSYIKEELFIPVEMHDTMYNPTNIVRCAPTEKREDKVYNGYLRGKVHDEKAYALGGVAGHAGLFSTHKDLGKFMQMILNSGHYKGKQILSKATIDLFYKRHVSETTFIPSNEQYRSLGWDLKSLGSSSGDLTSDETILHTGFTGTNMFIDRINKLGFVLLTNRVHPTRTNHGIIKVRPRLANILLSHRGE</sequence>
<dbReference type="GO" id="GO:0008800">
    <property type="term" value="F:beta-lactamase activity"/>
    <property type="evidence" value="ECO:0007669"/>
    <property type="project" value="UniProtKB-EC"/>
</dbReference>
<dbReference type="PANTHER" id="PTHR43283">
    <property type="entry name" value="BETA-LACTAMASE-RELATED"/>
    <property type="match status" value="1"/>
</dbReference>
<evidence type="ECO:0000313" key="4">
    <source>
        <dbReference type="Proteomes" id="UP000005707"/>
    </source>
</evidence>
<dbReference type="InterPro" id="IPR001466">
    <property type="entry name" value="Beta-lactam-related"/>
</dbReference>
<keyword evidence="1 3" id="KW-0378">Hydrolase</keyword>
<dbReference type="OrthoDB" id="9803467at2"/>
<reference evidence="3 4" key="2">
    <citation type="journal article" date="2013" name="PLoS ONE">
        <title>INDIGO - INtegrated Data Warehouse of MIcrobial GenOmes with Examples from the Red Sea Extremophiles.</title>
        <authorList>
            <person name="Alam I."/>
            <person name="Antunes A."/>
            <person name="Kamau A.A."/>
            <person name="Ba Alawi W."/>
            <person name="Kalkatawi M."/>
            <person name="Stingl U."/>
            <person name="Bajic V.B."/>
        </authorList>
    </citation>
    <scope>NUCLEOTIDE SEQUENCE [LARGE SCALE GENOMIC DNA]</scope>
    <source>
        <strain evidence="3 4">SSD-17B</strain>
    </source>
</reference>
<dbReference type="Gene3D" id="3.40.710.10">
    <property type="entry name" value="DD-peptidase/beta-lactamase superfamily"/>
    <property type="match status" value="1"/>
</dbReference>
<dbReference type="eggNOG" id="COG1680">
    <property type="taxonomic scope" value="Bacteria"/>
</dbReference>
<keyword evidence="4" id="KW-1185">Reference proteome</keyword>
<feature type="domain" description="Beta-lactamase-related" evidence="2">
    <location>
        <begin position="10"/>
        <end position="335"/>
    </location>
</feature>
<evidence type="ECO:0000256" key="1">
    <source>
        <dbReference type="ARBA" id="ARBA00022801"/>
    </source>
</evidence>
<dbReference type="EC" id="3.5.2.6" evidence="3"/>
<evidence type="ECO:0000313" key="3">
    <source>
        <dbReference type="EMBL" id="ERJ11729.1"/>
    </source>
</evidence>
<dbReference type="STRING" id="1033810.HLPCO_002212"/>
<dbReference type="FunCoup" id="F7PRE5">
    <property type="interactions" value="74"/>
</dbReference>
<dbReference type="RefSeq" id="WP_008824404.1">
    <property type="nucleotide sequence ID" value="NZ_AFNU02000008.1"/>
</dbReference>
<accession>F7PRE5</accession>
<reference evidence="3 4" key="1">
    <citation type="journal article" date="2011" name="J. Bacteriol.">
        <title>Genome sequence of Haloplasma contractile, an unusual contractile bacterium from a deep-sea anoxic brine lake.</title>
        <authorList>
            <person name="Antunes A."/>
            <person name="Alam I."/>
            <person name="El Dorry H."/>
            <person name="Siam R."/>
            <person name="Robertson A."/>
            <person name="Bajic V.B."/>
            <person name="Stingl U."/>
        </authorList>
    </citation>
    <scope>NUCLEOTIDE SEQUENCE [LARGE SCALE GENOMIC DNA]</scope>
    <source>
        <strain evidence="3 4">SSD-17B</strain>
    </source>
</reference>
<dbReference type="PANTHER" id="PTHR43283:SF11">
    <property type="entry name" value="BETA-LACTAMASE-RELATED DOMAIN-CONTAINING PROTEIN"/>
    <property type="match status" value="1"/>
</dbReference>
<proteinExistence type="predicted"/>
<dbReference type="InterPro" id="IPR050789">
    <property type="entry name" value="Diverse_Enzym_Activities"/>
</dbReference>
<dbReference type="SUPFAM" id="SSF56601">
    <property type="entry name" value="beta-lactamase/transpeptidase-like"/>
    <property type="match status" value="1"/>
</dbReference>
<protein>
    <submittedName>
        <fullName evidence="3">Beta-lactamase protein</fullName>
        <ecNumber evidence="3">3.5.2.6</ecNumber>
    </submittedName>
</protein>
<evidence type="ECO:0000259" key="2">
    <source>
        <dbReference type="Pfam" id="PF00144"/>
    </source>
</evidence>